<dbReference type="Gene3D" id="3.20.20.140">
    <property type="entry name" value="Metal-dependent hydrolases"/>
    <property type="match status" value="1"/>
</dbReference>
<evidence type="ECO:0000313" key="1">
    <source>
        <dbReference type="EMBL" id="MBJ3774506.1"/>
    </source>
</evidence>
<protein>
    <submittedName>
        <fullName evidence="1">Dipeptidase</fullName>
    </submittedName>
</protein>
<dbReference type="Pfam" id="PF01244">
    <property type="entry name" value="Peptidase_M19"/>
    <property type="match status" value="1"/>
</dbReference>
<organism evidence="1 2">
    <name type="scientific">Acuticoccus mangrovi</name>
    <dbReference type="NCBI Taxonomy" id="2796142"/>
    <lineage>
        <taxon>Bacteria</taxon>
        <taxon>Pseudomonadati</taxon>
        <taxon>Pseudomonadota</taxon>
        <taxon>Alphaproteobacteria</taxon>
        <taxon>Hyphomicrobiales</taxon>
        <taxon>Amorphaceae</taxon>
        <taxon>Acuticoccus</taxon>
    </lineage>
</organism>
<accession>A0A934MG25</accession>
<dbReference type="GO" id="GO:0070573">
    <property type="term" value="F:metallodipeptidase activity"/>
    <property type="evidence" value="ECO:0007669"/>
    <property type="project" value="InterPro"/>
</dbReference>
<gene>
    <name evidence="1" type="ORF">JCR33_02335</name>
</gene>
<dbReference type="InterPro" id="IPR032466">
    <property type="entry name" value="Metal_Hydrolase"/>
</dbReference>
<dbReference type="InterPro" id="IPR008257">
    <property type="entry name" value="Pept_M19"/>
</dbReference>
<dbReference type="PANTHER" id="PTHR10443:SF12">
    <property type="entry name" value="DIPEPTIDASE"/>
    <property type="match status" value="1"/>
</dbReference>
<dbReference type="PANTHER" id="PTHR10443">
    <property type="entry name" value="MICROSOMAL DIPEPTIDASE"/>
    <property type="match status" value="1"/>
</dbReference>
<dbReference type="AlphaFoldDB" id="A0A934MG25"/>
<proteinExistence type="predicted"/>
<reference evidence="1" key="1">
    <citation type="submission" date="2020-12" db="EMBL/GenBank/DDBJ databases">
        <title>Bacterial taxonomy.</title>
        <authorList>
            <person name="Pan X."/>
        </authorList>
    </citation>
    <scope>NUCLEOTIDE SEQUENCE</scope>
    <source>
        <strain evidence="1">B2012</strain>
    </source>
</reference>
<dbReference type="GO" id="GO:0006508">
    <property type="term" value="P:proteolysis"/>
    <property type="evidence" value="ECO:0007669"/>
    <property type="project" value="InterPro"/>
</dbReference>
<name>A0A934MG25_9HYPH</name>
<dbReference type="CDD" id="cd01301">
    <property type="entry name" value="rDP_like"/>
    <property type="match status" value="1"/>
</dbReference>
<keyword evidence="2" id="KW-1185">Reference proteome</keyword>
<sequence length="371" mass="39510">MGLLRSDRVTQRIFDGHNDVLLRLWQRDRTGARFLSEGTDGHLDLPRARRGGLAGGLFATFVPDARPAAEGPAQRADGSLAPPSLAALDHERALAVTLSQLAIAFRVERASAGAVRICRSVADIAAAHAEGRFAMMLHLEGAEAIGPDLDELEILVQAGVRSLGLVWSRPTIFGHGVPFRFPSTPDIGEGLTERGIALVKACNAFGVMVDVSHLNEKGFWDVVAVSDAPIVATHSNAHVICPVSRNLTDAQMDAIRDSEGLAGLNFATFFLREDGRRHAETPLSLMTRHLDHLLEKLGPRGVAFGSDFDGALVPAAIGDAAGLPHLVAAMEQAGYGAELIDAVCYRNWLDVLARTLKADVQHSGTAALPIG</sequence>
<dbReference type="Proteomes" id="UP000609531">
    <property type="component" value="Unassembled WGS sequence"/>
</dbReference>
<dbReference type="EMBL" id="JAEKJA010000001">
    <property type="protein sequence ID" value="MBJ3774506.1"/>
    <property type="molecule type" value="Genomic_DNA"/>
</dbReference>
<dbReference type="PROSITE" id="PS51365">
    <property type="entry name" value="RENAL_DIPEPTIDASE_2"/>
    <property type="match status" value="1"/>
</dbReference>
<evidence type="ECO:0000313" key="2">
    <source>
        <dbReference type="Proteomes" id="UP000609531"/>
    </source>
</evidence>
<comment type="caution">
    <text evidence="1">The sequence shown here is derived from an EMBL/GenBank/DDBJ whole genome shotgun (WGS) entry which is preliminary data.</text>
</comment>
<dbReference type="SUPFAM" id="SSF51556">
    <property type="entry name" value="Metallo-dependent hydrolases"/>
    <property type="match status" value="1"/>
</dbReference>